<dbReference type="EMBL" id="AUWU02000001">
    <property type="protein sequence ID" value="KAH0576807.1"/>
    <property type="molecule type" value="Genomic_DNA"/>
</dbReference>
<dbReference type="InterPro" id="IPR001107">
    <property type="entry name" value="Band_7"/>
</dbReference>
<dbReference type="Gene3D" id="3.30.479.30">
    <property type="entry name" value="Band 7 domain"/>
    <property type="match status" value="1"/>
</dbReference>
<organism evidence="3 4">
    <name type="scientific">Spironucleus salmonicida</name>
    <dbReference type="NCBI Taxonomy" id="348837"/>
    <lineage>
        <taxon>Eukaryota</taxon>
        <taxon>Metamonada</taxon>
        <taxon>Diplomonadida</taxon>
        <taxon>Hexamitidae</taxon>
        <taxon>Hexamitinae</taxon>
        <taxon>Spironucleus</taxon>
    </lineage>
</organism>
<dbReference type="InterPro" id="IPR036013">
    <property type="entry name" value="Band_7/SPFH_dom_sf"/>
</dbReference>
<dbReference type="PRINTS" id="PR00721">
    <property type="entry name" value="STOMATIN"/>
</dbReference>
<feature type="domain" description="Band 7" evidence="2">
    <location>
        <begin position="34"/>
        <end position="216"/>
    </location>
</feature>
<protein>
    <submittedName>
        <fullName evidence="3">Band 7 protein</fullName>
    </submittedName>
</protein>
<reference evidence="3 4" key="1">
    <citation type="journal article" date="2014" name="PLoS Genet.">
        <title>The Genome of Spironucleus salmonicida Highlights a Fish Pathogen Adapted to Fluctuating Environments.</title>
        <authorList>
            <person name="Xu F."/>
            <person name="Jerlstrom-Hultqvist J."/>
            <person name="Einarsson E."/>
            <person name="Astvaldsson A."/>
            <person name="Svard S.G."/>
            <person name="Andersson J.O."/>
        </authorList>
    </citation>
    <scope>NUCLEOTIDE SEQUENCE [LARGE SCALE GENOMIC DNA]</scope>
    <source>
        <strain evidence="3 4">ATCC 50377</strain>
    </source>
</reference>
<evidence type="ECO:0000259" key="2">
    <source>
        <dbReference type="SMART" id="SM00244"/>
    </source>
</evidence>
<sequence length="331" mass="37844">MATTEFIFVFLLCFLGFAFLPAILIFIYFMSRSICCFVVHEKTVIVKETCGQFKELLMPGSHFICPLVSAKRPYSYDYFTFDDDKMKRIKKSEKIISLQQQSVEFPRFEVITRDNIQCYIDLTINYKVINAHDLVYNVKNMPYMLSLLVNAIVRSQCGEMDLDNIIEDPQQISRLIGELQEYVKDWGINIELFKVQKVEAKERLKEKLQLTKNAMYNCESSVRTKKTEQQSIIMKAAASRDQMIKQAEGKSQSIILTQEGEAQAIKNRGQAHANAIDSLVPGMGNRAAAFTLADKTCDLINIINKQTKSQIMYTHGVDKAEVMKCIIGGYQ</sequence>
<feature type="transmembrane region" description="Helical" evidence="1">
    <location>
        <begin position="6"/>
        <end position="29"/>
    </location>
</feature>
<evidence type="ECO:0000256" key="1">
    <source>
        <dbReference type="SAM" id="Phobius"/>
    </source>
</evidence>
<dbReference type="Pfam" id="PF01145">
    <property type="entry name" value="Band_7"/>
    <property type="match status" value="1"/>
</dbReference>
<dbReference type="AlphaFoldDB" id="A0A9P8LZI4"/>
<dbReference type="PANTHER" id="PTHR43327:SF10">
    <property type="entry name" value="STOMATIN-LIKE PROTEIN 2, MITOCHONDRIAL"/>
    <property type="match status" value="1"/>
</dbReference>
<dbReference type="InterPro" id="IPR050710">
    <property type="entry name" value="Band7/mec-2_domain"/>
</dbReference>
<comment type="caution">
    <text evidence="3">The sequence shown here is derived from an EMBL/GenBank/DDBJ whole genome shotgun (WGS) entry which is preliminary data.</text>
</comment>
<gene>
    <name evidence="3" type="ORF">SS50377_20153</name>
</gene>
<keyword evidence="1" id="KW-0812">Transmembrane</keyword>
<dbReference type="PANTHER" id="PTHR43327">
    <property type="entry name" value="STOMATIN-LIKE PROTEIN 2, MITOCHONDRIAL"/>
    <property type="match status" value="1"/>
</dbReference>
<evidence type="ECO:0000313" key="4">
    <source>
        <dbReference type="Proteomes" id="UP000018208"/>
    </source>
</evidence>
<dbReference type="RefSeq" id="XP_067767580.1">
    <property type="nucleotide sequence ID" value="XM_067904098.1"/>
</dbReference>
<dbReference type="OrthoDB" id="434619at2759"/>
<evidence type="ECO:0000313" key="3">
    <source>
        <dbReference type="EMBL" id="KAH0576807.1"/>
    </source>
</evidence>
<keyword evidence="1" id="KW-0472">Membrane</keyword>
<dbReference type="InterPro" id="IPR001972">
    <property type="entry name" value="Stomatin_HflK_fam"/>
</dbReference>
<keyword evidence="4" id="KW-1185">Reference proteome</keyword>
<dbReference type="KEGG" id="ssao:94294176"/>
<dbReference type="SUPFAM" id="SSF117892">
    <property type="entry name" value="Band 7/SPFH domain"/>
    <property type="match status" value="1"/>
</dbReference>
<dbReference type="Proteomes" id="UP000018208">
    <property type="component" value="Unassembled WGS sequence"/>
</dbReference>
<dbReference type="GeneID" id="94294176"/>
<dbReference type="GO" id="GO:0016020">
    <property type="term" value="C:membrane"/>
    <property type="evidence" value="ECO:0007669"/>
    <property type="project" value="InterPro"/>
</dbReference>
<dbReference type="SMART" id="SM00244">
    <property type="entry name" value="PHB"/>
    <property type="match status" value="1"/>
</dbReference>
<accession>A0A9P8LZI4</accession>
<keyword evidence="1" id="KW-1133">Transmembrane helix</keyword>
<proteinExistence type="predicted"/>
<name>A0A9P8LZI4_9EUKA</name>